<accession>A0ABR8A2S6</accession>
<organism evidence="1 2">
    <name type="scientific">Calothrix parietina FACHB-288</name>
    <dbReference type="NCBI Taxonomy" id="2692896"/>
    <lineage>
        <taxon>Bacteria</taxon>
        <taxon>Bacillati</taxon>
        <taxon>Cyanobacteriota</taxon>
        <taxon>Cyanophyceae</taxon>
        <taxon>Nostocales</taxon>
        <taxon>Calotrichaceae</taxon>
        <taxon>Calothrix</taxon>
    </lineage>
</organism>
<comment type="caution">
    <text evidence="1">The sequence shown here is derived from an EMBL/GenBank/DDBJ whole genome shotgun (WGS) entry which is preliminary data.</text>
</comment>
<sequence>MTEFYQVLGGSVPKLLGREKVLASLESHLLKPTPDHVSVIGFARYGKSVLLNHLADNYRAGNEYFTTSLYIDFRHATPTTDEEFRCCFAKSVKSTIEKFRPEVAEYIELTDGSSIHELLDFAFGELNNTGDRLLAVLDGFDHVLDTSNITRTLWDNMRTLALHSSLTLVTGSRRPLRELCASEESKSSDFWEIFYDTPLEINKLEDADWEGFLKPMLDKQITIEPAAKREIVVWTGGVPLLAAALMRELCKETAERASLLQSDVERIAEKMVASQSQLISALWDDCSDEMKSDLASAAAKGIPQNLLPHSRKSELERRGFLQLTGDTLKPACKIMEKYARVRTPGVNNLRGLFGNTNVFEENIQGTLELRFAQIPQVDQTISNYVRKAIRDISPSPRDSLVWMRNIAERSLDLIWEKELPRDRSIPPNWINEWKKSGEWKEELLDSGKRLPRSRGEQCNILRLATGTQNSHFVTKYVTKSTYLLVNHVKSVGDFGQHRESRDFINIGTAASFCMSAIALCESLYNDLNRS</sequence>
<dbReference type="Proteomes" id="UP000658514">
    <property type="component" value="Unassembled WGS sequence"/>
</dbReference>
<protein>
    <submittedName>
        <fullName evidence="1">ATP-binding protein</fullName>
    </submittedName>
</protein>
<dbReference type="InterPro" id="IPR027417">
    <property type="entry name" value="P-loop_NTPase"/>
</dbReference>
<keyword evidence="1" id="KW-0067">ATP-binding</keyword>
<proteinExistence type="predicted"/>
<gene>
    <name evidence="1" type="ORF">H6G24_01615</name>
</gene>
<dbReference type="EMBL" id="JACJQH010000002">
    <property type="protein sequence ID" value="MBD2194191.1"/>
    <property type="molecule type" value="Genomic_DNA"/>
</dbReference>
<dbReference type="SUPFAM" id="SSF52540">
    <property type="entry name" value="P-loop containing nucleoside triphosphate hydrolases"/>
    <property type="match status" value="1"/>
</dbReference>
<reference evidence="1 2" key="1">
    <citation type="journal article" date="2020" name="ISME J.">
        <title>Comparative genomics reveals insights into cyanobacterial evolution and habitat adaptation.</title>
        <authorList>
            <person name="Chen M.Y."/>
            <person name="Teng W.K."/>
            <person name="Zhao L."/>
            <person name="Hu C.X."/>
            <person name="Zhou Y.K."/>
            <person name="Han B.P."/>
            <person name="Song L.R."/>
            <person name="Shu W.S."/>
        </authorList>
    </citation>
    <scope>NUCLEOTIDE SEQUENCE [LARGE SCALE GENOMIC DNA]</scope>
    <source>
        <strain evidence="1 2">FACHB-288</strain>
    </source>
</reference>
<evidence type="ECO:0000313" key="2">
    <source>
        <dbReference type="Proteomes" id="UP000658514"/>
    </source>
</evidence>
<keyword evidence="1" id="KW-0547">Nucleotide-binding</keyword>
<name>A0ABR8A2S6_9CYAN</name>
<dbReference type="RefSeq" id="WP_190541564.1">
    <property type="nucleotide sequence ID" value="NZ_CAWPNO010000051.1"/>
</dbReference>
<dbReference type="GO" id="GO:0005524">
    <property type="term" value="F:ATP binding"/>
    <property type="evidence" value="ECO:0007669"/>
    <property type="project" value="UniProtKB-KW"/>
</dbReference>
<evidence type="ECO:0000313" key="1">
    <source>
        <dbReference type="EMBL" id="MBD2194191.1"/>
    </source>
</evidence>
<keyword evidence="2" id="KW-1185">Reference proteome</keyword>
<dbReference type="Gene3D" id="3.40.50.300">
    <property type="entry name" value="P-loop containing nucleotide triphosphate hydrolases"/>
    <property type="match status" value="1"/>
</dbReference>